<dbReference type="SUPFAM" id="SSF109604">
    <property type="entry name" value="HD-domain/PDEase-like"/>
    <property type="match status" value="1"/>
</dbReference>
<dbReference type="SUPFAM" id="SSF55021">
    <property type="entry name" value="ACT-like"/>
    <property type="match status" value="2"/>
</dbReference>
<comment type="function">
    <text evidence="8">Modifies, by uridylylation and deuridylylation, the PII regulatory proteins (GlnB and homologs), in response to the nitrogen status of the cell that GlnD senses through the glutamine level. Under low glutamine levels, catalyzes the conversion of the PII proteins and UTP to PII-UMP and PPi, while under higher glutamine levels, GlnD hydrolyzes PII-UMP to PII and UMP (deuridylylation). Thus, controls uridylylation state and activity of the PII proteins, and plays an important role in the regulation of nitrogen metabolism.</text>
</comment>
<keyword evidence="6 8" id="KW-0511">Multifunctional enzyme</keyword>
<keyword evidence="4 8" id="KW-0378">Hydrolase</keyword>
<dbReference type="InterPro" id="IPR003607">
    <property type="entry name" value="HD/PDEase_dom"/>
</dbReference>
<dbReference type="GO" id="GO:0008773">
    <property type="term" value="F:[protein-PII] uridylyltransferase activity"/>
    <property type="evidence" value="ECO:0007669"/>
    <property type="project" value="UniProtKB-UniRule"/>
</dbReference>
<keyword evidence="12" id="KW-1185">Reference proteome</keyword>
<name>A0AAW3ZNR6_9GAMM</name>
<dbReference type="Gene3D" id="3.30.70.260">
    <property type="match status" value="1"/>
</dbReference>
<dbReference type="EMBL" id="JACYTR010000042">
    <property type="protein sequence ID" value="MBD8527150.1"/>
    <property type="molecule type" value="Genomic_DNA"/>
</dbReference>
<dbReference type="CDD" id="cd04899">
    <property type="entry name" value="ACT_ACR-UUR-like_2"/>
    <property type="match status" value="1"/>
</dbReference>
<comment type="similarity">
    <text evidence="8">Belongs to the GlnD family.</text>
</comment>
<dbReference type="SUPFAM" id="SSF81593">
    <property type="entry name" value="Nucleotidyltransferase substrate binding subunit/domain"/>
    <property type="match status" value="1"/>
</dbReference>
<dbReference type="EC" id="2.7.7.59" evidence="8"/>
<dbReference type="CDD" id="cd04900">
    <property type="entry name" value="ACT_UUR-like_1"/>
    <property type="match status" value="1"/>
</dbReference>
<evidence type="ECO:0000259" key="9">
    <source>
        <dbReference type="PROSITE" id="PS51671"/>
    </source>
</evidence>
<dbReference type="GO" id="GO:0006808">
    <property type="term" value="P:regulation of nitrogen utilization"/>
    <property type="evidence" value="ECO:0007669"/>
    <property type="project" value="UniProtKB-UniRule"/>
</dbReference>
<dbReference type="Proteomes" id="UP000613768">
    <property type="component" value="Unassembled WGS sequence"/>
</dbReference>
<comment type="domain">
    <text evidence="8">Has four distinct domains: an N-terminal nucleotidyltransferase (NT) domain responsible for UTase activity, a central HD domain that encodes UR activity, and two C-terminal ACT domains that seem to have a role in glutamine sensing.</text>
</comment>
<dbReference type="PROSITE" id="PS51831">
    <property type="entry name" value="HD"/>
    <property type="match status" value="1"/>
</dbReference>
<comment type="caution">
    <text evidence="8">Lacks conserved residue(s) required for the propagation of feature annotation.</text>
</comment>
<dbReference type="PANTHER" id="PTHR47320">
    <property type="entry name" value="BIFUNCTIONAL URIDYLYLTRANSFERASE/URIDYLYL-REMOVING ENZYME"/>
    <property type="match status" value="1"/>
</dbReference>
<evidence type="ECO:0000256" key="5">
    <source>
        <dbReference type="ARBA" id="ARBA00022842"/>
    </source>
</evidence>
<evidence type="ECO:0000256" key="7">
    <source>
        <dbReference type="ARBA" id="ARBA00047968"/>
    </source>
</evidence>
<evidence type="ECO:0000256" key="1">
    <source>
        <dbReference type="ARBA" id="ARBA00022679"/>
    </source>
</evidence>
<dbReference type="InterPro" id="IPR002912">
    <property type="entry name" value="ACT_dom"/>
</dbReference>
<feature type="domain" description="ACT" evidence="9">
    <location>
        <begin position="804"/>
        <end position="879"/>
    </location>
</feature>
<feature type="domain" description="HD" evidence="10">
    <location>
        <begin position="455"/>
        <end position="577"/>
    </location>
</feature>
<gene>
    <name evidence="8 11" type="primary">glnD</name>
    <name evidence="11" type="ORF">IFO71_15515</name>
</gene>
<dbReference type="SUPFAM" id="SSF81301">
    <property type="entry name" value="Nucleotidyltransferase"/>
    <property type="match status" value="1"/>
</dbReference>
<dbReference type="Gene3D" id="1.10.3090.10">
    <property type="entry name" value="cca-adding enzyme, domain 2"/>
    <property type="match status" value="1"/>
</dbReference>
<accession>A0AAW3ZNR6</accession>
<protein>
    <recommendedName>
        <fullName evidence="8">Bifunctional uridylyltransferase/uridylyl-removing enzyme</fullName>
        <shortName evidence="8">UTase/UR</shortName>
    </recommendedName>
    <alternativeName>
        <fullName evidence="8">Bifunctional [protein-PII] modification enzyme</fullName>
    </alternativeName>
    <alternativeName>
        <fullName evidence="8">Bifunctional nitrogen sensor protein</fullName>
    </alternativeName>
    <domain>
        <recommendedName>
            <fullName evidence="8">[Protein-PII] uridylyltransferase</fullName>
            <shortName evidence="8">PII uridylyltransferase</shortName>
            <shortName evidence="8">UTase</shortName>
            <ecNumber evidence="8">2.7.7.59</ecNumber>
        </recommendedName>
    </domain>
    <domain>
        <recommendedName>
            <fullName evidence="8">[Protein-PII]-UMP uridylyl-removing enzyme</fullName>
            <shortName evidence="8">UR</shortName>
            <ecNumber evidence="8">3.1.4.-</ecNumber>
        </recommendedName>
    </domain>
</protein>
<comment type="catalytic activity">
    <reaction evidence="8">
        <text>[protein-PII]-uridylyl-L-tyrosine + H2O = [protein-PII]-L-tyrosine + UMP + H(+)</text>
        <dbReference type="Rhea" id="RHEA:48600"/>
        <dbReference type="Rhea" id="RHEA-COMP:12147"/>
        <dbReference type="Rhea" id="RHEA-COMP:12148"/>
        <dbReference type="ChEBI" id="CHEBI:15377"/>
        <dbReference type="ChEBI" id="CHEBI:15378"/>
        <dbReference type="ChEBI" id="CHEBI:46858"/>
        <dbReference type="ChEBI" id="CHEBI:57865"/>
        <dbReference type="ChEBI" id="CHEBI:90602"/>
    </reaction>
</comment>
<dbReference type="CDD" id="cd00077">
    <property type="entry name" value="HDc"/>
    <property type="match status" value="1"/>
</dbReference>
<evidence type="ECO:0000313" key="12">
    <source>
        <dbReference type="Proteomes" id="UP000613768"/>
    </source>
</evidence>
<dbReference type="NCBIfam" id="TIGR01693">
    <property type="entry name" value="UTase_glnD"/>
    <property type="match status" value="1"/>
</dbReference>
<organism evidence="11 12">
    <name type="scientific">Pseudomarimonas arenosa</name>
    <dbReference type="NCBI Taxonomy" id="2774145"/>
    <lineage>
        <taxon>Bacteria</taxon>
        <taxon>Pseudomonadati</taxon>
        <taxon>Pseudomonadota</taxon>
        <taxon>Gammaproteobacteria</taxon>
        <taxon>Lysobacterales</taxon>
        <taxon>Lysobacteraceae</taxon>
        <taxon>Pseudomarimonas</taxon>
    </lineage>
</organism>
<keyword evidence="5 8" id="KW-0460">Magnesium</keyword>
<dbReference type="PIRSF" id="PIRSF006288">
    <property type="entry name" value="PII_uridyltransf"/>
    <property type="match status" value="1"/>
</dbReference>
<dbReference type="HAMAP" id="MF_00277">
    <property type="entry name" value="PII_uridylyl_transf"/>
    <property type="match status" value="1"/>
</dbReference>
<reference evidence="11 12" key="1">
    <citation type="submission" date="2020-09" db="EMBL/GenBank/DDBJ databases">
        <title>Pseudoxanthomonas sp. CAU 1598 isolated from sand of Yaerae Beach.</title>
        <authorList>
            <person name="Kim W."/>
        </authorList>
    </citation>
    <scope>NUCLEOTIDE SEQUENCE [LARGE SCALE GENOMIC DNA]</scope>
    <source>
        <strain evidence="11 12">CAU 1598</strain>
    </source>
</reference>
<dbReference type="RefSeq" id="WP_192030572.1">
    <property type="nucleotide sequence ID" value="NZ_JACYTR010000042.1"/>
</dbReference>
<feature type="region of interest" description="Uridylyltransferase" evidence="8">
    <location>
        <begin position="1"/>
        <end position="337"/>
    </location>
</feature>
<dbReference type="EC" id="3.1.4.-" evidence="8"/>
<dbReference type="GO" id="GO:0008893">
    <property type="term" value="F:guanosine-3',5'-bis(diphosphate) 3'-diphosphatase activity"/>
    <property type="evidence" value="ECO:0007669"/>
    <property type="project" value="UniProtKB-EC"/>
</dbReference>
<evidence type="ECO:0000256" key="4">
    <source>
        <dbReference type="ARBA" id="ARBA00022801"/>
    </source>
</evidence>
<dbReference type="InterPro" id="IPR006674">
    <property type="entry name" value="HD_domain"/>
</dbReference>
<evidence type="ECO:0000256" key="6">
    <source>
        <dbReference type="ARBA" id="ARBA00023268"/>
    </source>
</evidence>
<evidence type="ECO:0000256" key="3">
    <source>
        <dbReference type="ARBA" id="ARBA00022737"/>
    </source>
</evidence>
<feature type="domain" description="ACT" evidence="9">
    <location>
        <begin position="696"/>
        <end position="776"/>
    </location>
</feature>
<dbReference type="SMART" id="SM00471">
    <property type="entry name" value="HDc"/>
    <property type="match status" value="1"/>
</dbReference>
<dbReference type="InterPro" id="IPR045865">
    <property type="entry name" value="ACT-like_dom_sf"/>
</dbReference>
<comment type="caution">
    <text evidence="11">The sequence shown here is derived from an EMBL/GenBank/DDBJ whole genome shotgun (WGS) entry which is preliminary data.</text>
</comment>
<keyword evidence="3" id="KW-0677">Repeat</keyword>
<sequence>MVRTQPAQDFSIDLTSVGVDEWRDTARQLLNETHRLLAERFDMGAEAEELLLLRCRAVDQVVRTGWRIVAGEPFGLTLLATGGYGRRELYPQSDIDLLILGEPAHQDAAQQAIQEFLAGLWDAGLAPGHAARSIRQCIEVAREDLTVATALLDTRLLVGERRELESLKAALNAPEFWPPKAFFEGKRGELRQRHARYNDTAYNLEPNLKEGPGGLRDLHTLAWLSKRLSGVDRVCDLQGIGLLGSDEADTLQRELWSLARLRIGLHLVAGRREERLLFEHQTTLAKRLGLKDEHKENLAVEQLMQGYFRSAALVLRLSERLMQRFEESLSGDVSHVEIDGDFEAFGGYLALKQPERFTTEPLLIMRLFDVWQNTADLRGLHSNTARALGEALDLVNESLRDEPDARNLFMRMIRHDHAALTLGRMAHLGVLGRYIPAFGKVSGRMQYDLFHVYTVDQHTLTVLRNIDSFRDEASKQRFSLAYEVWPRLRKPELLLLGGLFHDIAKGRGGDHSKLGADDALDFCREHGLSAADSELVSWLVREHLTMSITAQRQDIADPEVISKFAAVVGERERLDYLYLLTVADIAGTNSKLWNAWKDRLLADLYGSTRFALRRGIRNIAHGEERVGEAREEARAVLLSHGLSEAQIDRVWSGFPEESFLRYRPAQIVWQTMGIVDAPLDQPRVLVRPHHRPGALEVFVYSPDRDGLFAAVTATLDRLGLNVVEARVLTSTQGMSLDTFQVLDAGSEFISPERRAATVAESLTEVLSKTPLSAPAVRRAIPRQLKHFRVPVRIEFSENGSGRSELSLVCADRPGLLAMVSAVFREQQLRVHDARIATFGERVEDFFQLSNEADEPLDEAAQQRLREAMVTVIEADRTRG</sequence>
<evidence type="ECO:0000256" key="8">
    <source>
        <dbReference type="HAMAP-Rule" id="MF_00277"/>
    </source>
</evidence>
<keyword evidence="1 8" id="KW-0808">Transferase</keyword>
<dbReference type="CDD" id="cd05401">
    <property type="entry name" value="NT_GlnE_GlnD_like"/>
    <property type="match status" value="1"/>
</dbReference>
<dbReference type="Pfam" id="PF08335">
    <property type="entry name" value="GlnD_UR_UTase"/>
    <property type="match status" value="1"/>
</dbReference>
<dbReference type="AlphaFoldDB" id="A0AAW3ZNR6"/>
<comment type="catalytic activity">
    <reaction evidence="8">
        <text>[protein-PII]-L-tyrosine + UTP = [protein-PII]-uridylyl-L-tyrosine + diphosphate</text>
        <dbReference type="Rhea" id="RHEA:13673"/>
        <dbReference type="Rhea" id="RHEA-COMP:12147"/>
        <dbReference type="Rhea" id="RHEA-COMP:12148"/>
        <dbReference type="ChEBI" id="CHEBI:33019"/>
        <dbReference type="ChEBI" id="CHEBI:46398"/>
        <dbReference type="ChEBI" id="CHEBI:46858"/>
        <dbReference type="ChEBI" id="CHEBI:90602"/>
        <dbReference type="EC" id="2.7.7.59"/>
    </reaction>
</comment>
<keyword evidence="2 8" id="KW-0548">Nucleotidyltransferase</keyword>
<comment type="activity regulation">
    <text evidence="8">Uridylyltransferase (UTase) activity is inhibited by glutamine, while glutamine activates uridylyl-removing (UR) activity.</text>
</comment>
<dbReference type="InterPro" id="IPR005105">
    <property type="entry name" value="GlnD_Uridyltrans_N"/>
</dbReference>
<dbReference type="InterPro" id="IPR043519">
    <property type="entry name" value="NT_sf"/>
</dbReference>
<dbReference type="InterPro" id="IPR010043">
    <property type="entry name" value="UTase/UR"/>
</dbReference>
<dbReference type="PROSITE" id="PS51671">
    <property type="entry name" value="ACT"/>
    <property type="match status" value="2"/>
</dbReference>
<evidence type="ECO:0000256" key="2">
    <source>
        <dbReference type="ARBA" id="ARBA00022695"/>
    </source>
</evidence>
<dbReference type="Pfam" id="PF03445">
    <property type="entry name" value="DUF294"/>
    <property type="match status" value="1"/>
</dbReference>
<dbReference type="PANTHER" id="PTHR47320:SF1">
    <property type="entry name" value="BIFUNCTIONAL URIDYLYLTRANSFERASE_URIDYLYL-REMOVING ENZYME"/>
    <property type="match status" value="1"/>
</dbReference>
<comment type="catalytic activity">
    <reaction evidence="7">
        <text>guanosine 3',5'-bis(diphosphate) + H2O = GDP + diphosphate + H(+)</text>
        <dbReference type="Rhea" id="RHEA:14253"/>
        <dbReference type="ChEBI" id="CHEBI:15377"/>
        <dbReference type="ChEBI" id="CHEBI:15378"/>
        <dbReference type="ChEBI" id="CHEBI:33019"/>
        <dbReference type="ChEBI" id="CHEBI:58189"/>
        <dbReference type="ChEBI" id="CHEBI:77828"/>
        <dbReference type="EC" id="3.1.7.2"/>
    </reaction>
</comment>
<evidence type="ECO:0000313" key="11">
    <source>
        <dbReference type="EMBL" id="MBD8527150.1"/>
    </source>
</evidence>
<dbReference type="GO" id="GO:0008081">
    <property type="term" value="F:phosphoric diester hydrolase activity"/>
    <property type="evidence" value="ECO:0007669"/>
    <property type="project" value="UniProtKB-UniRule"/>
</dbReference>
<dbReference type="Pfam" id="PF01966">
    <property type="entry name" value="HD"/>
    <property type="match status" value="1"/>
</dbReference>
<dbReference type="InterPro" id="IPR013546">
    <property type="entry name" value="PII_UdlTrfase/GS_AdlTrfase"/>
</dbReference>
<evidence type="ECO:0000259" key="10">
    <source>
        <dbReference type="PROSITE" id="PS51831"/>
    </source>
</evidence>
<comment type="cofactor">
    <cofactor evidence="8">
        <name>Mg(2+)</name>
        <dbReference type="ChEBI" id="CHEBI:18420"/>
    </cofactor>
</comment>
<proteinExistence type="inferred from homology"/>